<proteinExistence type="predicted"/>
<dbReference type="Proteomes" id="UP000814176">
    <property type="component" value="Unassembled WGS sequence"/>
</dbReference>
<dbReference type="GeneID" id="72004650"/>
<organism evidence="2 3">
    <name type="scientific">Rhodofomes roseus</name>
    <dbReference type="NCBI Taxonomy" id="34475"/>
    <lineage>
        <taxon>Eukaryota</taxon>
        <taxon>Fungi</taxon>
        <taxon>Dikarya</taxon>
        <taxon>Basidiomycota</taxon>
        <taxon>Agaricomycotina</taxon>
        <taxon>Agaricomycetes</taxon>
        <taxon>Polyporales</taxon>
        <taxon>Rhodofomes</taxon>
    </lineage>
</organism>
<dbReference type="EMBL" id="JADCUA010000011">
    <property type="protein sequence ID" value="KAH9836402.1"/>
    <property type="molecule type" value="Genomic_DNA"/>
</dbReference>
<feature type="signal peptide" evidence="1">
    <location>
        <begin position="1"/>
        <end position="27"/>
    </location>
</feature>
<sequence>MSQLSLVFKFILVVLPILLLLSGKCLLNDDVTRAYEHHLTSSDANVDAGQNLLSSLYTGLCDSLPRDYPVVCSFRSCIDSRFQLRDAAAWIHATAEILQLTASFPTAQPSVGVNDTETTLTRTNRCDKRAELEEQNS</sequence>
<feature type="chain" id="PRO_5046576452" evidence="1">
    <location>
        <begin position="28"/>
        <end position="137"/>
    </location>
</feature>
<accession>A0ABQ8KGN2</accession>
<keyword evidence="1" id="KW-0732">Signal</keyword>
<gene>
    <name evidence="2" type="ORF">C8Q71DRAFT_762421</name>
</gene>
<dbReference type="RefSeq" id="XP_047778687.1">
    <property type="nucleotide sequence ID" value="XM_047923918.1"/>
</dbReference>
<evidence type="ECO:0000256" key="1">
    <source>
        <dbReference type="SAM" id="SignalP"/>
    </source>
</evidence>
<keyword evidence="3" id="KW-1185">Reference proteome</keyword>
<reference evidence="2 3" key="1">
    <citation type="journal article" date="2021" name="Environ. Microbiol.">
        <title>Gene family expansions and transcriptome signatures uncover fungal adaptations to wood decay.</title>
        <authorList>
            <person name="Hage H."/>
            <person name="Miyauchi S."/>
            <person name="Viragh M."/>
            <person name="Drula E."/>
            <person name="Min B."/>
            <person name="Chaduli D."/>
            <person name="Navarro D."/>
            <person name="Favel A."/>
            <person name="Norest M."/>
            <person name="Lesage-Meessen L."/>
            <person name="Balint B."/>
            <person name="Merenyi Z."/>
            <person name="de Eugenio L."/>
            <person name="Morin E."/>
            <person name="Martinez A.T."/>
            <person name="Baldrian P."/>
            <person name="Stursova M."/>
            <person name="Martinez M.J."/>
            <person name="Novotny C."/>
            <person name="Magnuson J.K."/>
            <person name="Spatafora J.W."/>
            <person name="Maurice S."/>
            <person name="Pangilinan J."/>
            <person name="Andreopoulos W."/>
            <person name="LaButti K."/>
            <person name="Hundley H."/>
            <person name="Na H."/>
            <person name="Kuo A."/>
            <person name="Barry K."/>
            <person name="Lipzen A."/>
            <person name="Henrissat B."/>
            <person name="Riley R."/>
            <person name="Ahrendt S."/>
            <person name="Nagy L.G."/>
            <person name="Grigoriev I.V."/>
            <person name="Martin F."/>
            <person name="Rosso M.N."/>
        </authorList>
    </citation>
    <scope>NUCLEOTIDE SEQUENCE [LARGE SCALE GENOMIC DNA]</scope>
    <source>
        <strain evidence="2 3">CIRM-BRFM 1785</strain>
    </source>
</reference>
<name>A0ABQ8KGN2_9APHY</name>
<evidence type="ECO:0000313" key="2">
    <source>
        <dbReference type="EMBL" id="KAH9836402.1"/>
    </source>
</evidence>
<comment type="caution">
    <text evidence="2">The sequence shown here is derived from an EMBL/GenBank/DDBJ whole genome shotgun (WGS) entry which is preliminary data.</text>
</comment>
<evidence type="ECO:0000313" key="3">
    <source>
        <dbReference type="Proteomes" id="UP000814176"/>
    </source>
</evidence>
<protein>
    <submittedName>
        <fullName evidence="2">Uncharacterized protein</fullName>
    </submittedName>
</protein>